<feature type="compositionally biased region" description="Low complexity" evidence="1">
    <location>
        <begin position="688"/>
        <end position="723"/>
    </location>
</feature>
<dbReference type="Proteomes" id="UP000694867">
    <property type="component" value="Unplaced"/>
</dbReference>
<reference evidence="4" key="1">
    <citation type="submission" date="2025-08" db="UniProtKB">
        <authorList>
            <consortium name="RefSeq"/>
        </authorList>
    </citation>
    <scope>IDENTIFICATION</scope>
</reference>
<dbReference type="KEGG" id="goe:100901862"/>
<proteinExistence type="predicted"/>
<dbReference type="GeneID" id="100901862"/>
<feature type="region of interest" description="Disordered" evidence="1">
    <location>
        <begin position="238"/>
        <end position="257"/>
    </location>
</feature>
<feature type="signal peptide" evidence="2">
    <location>
        <begin position="1"/>
        <end position="20"/>
    </location>
</feature>
<feature type="compositionally biased region" description="Low complexity" evidence="1">
    <location>
        <begin position="174"/>
        <end position="209"/>
    </location>
</feature>
<evidence type="ECO:0000256" key="1">
    <source>
        <dbReference type="SAM" id="MobiDB-lite"/>
    </source>
</evidence>
<dbReference type="RefSeq" id="XP_003738748.1">
    <property type="nucleotide sequence ID" value="XM_003738700.1"/>
</dbReference>
<gene>
    <name evidence="4" type="primary">LOC100901862</name>
</gene>
<evidence type="ECO:0000313" key="4">
    <source>
        <dbReference type="RefSeq" id="XP_003738748.1"/>
    </source>
</evidence>
<sequence>MTTFWAIAGALCLAVGLAQAAPTAEVARDVADGVNHISEKSDHPALVVSTEVDAEVAIPALVARISTILTAATPAVYQDASKNSNELSENVVKPVTLLLNSVGGGVTTLAKDNARRFFVPSFVRFNFRQDALQELDRIRRTERFWNETEEYVNNVCSRLKKFIDIQRRRRPHGVSAQTASTTAAPSPASTVTTTAAPVEASPASTSSVVKSQGPAAIERSDPKLSIHENVEPIKIPLDHLPDKSKTVKPLHHPQQSVPALKPQPIVQAAPEPVGAASESVDVIVSVNGSSPTTPTGVSVETSSIPSKIEPTPTEKPQSTTVGSESDLTTESVVGTVRPAALPAKIPSPEITELPKDLTASLDVAESSPVQQIAQVPFVTAEPQPSHAAPELQPKSAVTSETEPTAAVAAVAEKKDLPLTAPVVAAAPALAVTPVAQEKSLAVSKVKEESPSTLPPPTETKVSIVPADDVKTPVAVQTKSTAPVVAPVDTVEPKAVPVDIVVAKAAPVDITAAKAVPADSVVAKAAPVDEAPVDVKPAVVAPATSAPVTVPEVLVPETVTIGGVSPSAVVTTIPFVSSPEPVSTPALLPIPTTTSIPLVKAPSPVVTPKVPEAGVAPTLEAEVPVVPKIESPTEIVKPIPEATIEPVVKNSVIVTSPAVLPPVTTPVPQEAPSHAQADHSPAESSIAAVTVQTPVPKVTTTTETVPETTSVASPSTEKPVVKSPVVEPAKPIEQLQSAASQDAKPPSGGIHRVHPIKPTIIFPSKASPAFSQSMKVIQSTVAHSDTPESSFSSVTSTTVATSSASFTKSSKSETFRSEQIAITSPVVIRPVKSILPVTIPQRAPTHNVDMVSVVRTHV</sequence>
<feature type="region of interest" description="Disordered" evidence="1">
    <location>
        <begin position="663"/>
        <end position="723"/>
    </location>
</feature>
<feature type="compositionally biased region" description="Polar residues" evidence="1">
    <location>
        <begin position="288"/>
        <end position="305"/>
    </location>
</feature>
<feature type="compositionally biased region" description="Polar residues" evidence="1">
    <location>
        <begin position="314"/>
        <end position="329"/>
    </location>
</feature>
<evidence type="ECO:0000256" key="2">
    <source>
        <dbReference type="SAM" id="SignalP"/>
    </source>
</evidence>
<evidence type="ECO:0000313" key="3">
    <source>
        <dbReference type="Proteomes" id="UP000694867"/>
    </source>
</evidence>
<keyword evidence="2" id="KW-0732">Signal</keyword>
<feature type="region of interest" description="Disordered" evidence="1">
    <location>
        <begin position="169"/>
        <end position="222"/>
    </location>
</feature>
<protein>
    <submittedName>
        <fullName evidence="4">Calphotin</fullName>
    </submittedName>
</protein>
<organism evidence="3 4">
    <name type="scientific">Galendromus occidentalis</name>
    <name type="common">western predatory mite</name>
    <dbReference type="NCBI Taxonomy" id="34638"/>
    <lineage>
        <taxon>Eukaryota</taxon>
        <taxon>Metazoa</taxon>
        <taxon>Ecdysozoa</taxon>
        <taxon>Arthropoda</taxon>
        <taxon>Chelicerata</taxon>
        <taxon>Arachnida</taxon>
        <taxon>Acari</taxon>
        <taxon>Parasitiformes</taxon>
        <taxon>Mesostigmata</taxon>
        <taxon>Gamasina</taxon>
        <taxon>Phytoseioidea</taxon>
        <taxon>Phytoseiidae</taxon>
        <taxon>Typhlodrominae</taxon>
        <taxon>Galendromus</taxon>
    </lineage>
</organism>
<feature type="region of interest" description="Disordered" evidence="1">
    <location>
        <begin position="288"/>
        <end position="329"/>
    </location>
</feature>
<name>A0AAJ6QNN1_9ACAR</name>
<accession>A0AAJ6QNN1</accession>
<keyword evidence="3" id="KW-1185">Reference proteome</keyword>
<feature type="chain" id="PRO_5042575647" evidence="2">
    <location>
        <begin position="21"/>
        <end position="857"/>
    </location>
</feature>
<dbReference type="AlphaFoldDB" id="A0AAJ6QNN1"/>